<dbReference type="STRING" id="9531.ENSCATP00000028876"/>
<keyword evidence="1" id="KW-0812">Transmembrane</keyword>
<dbReference type="Bgee" id="ENSCATG00000037704">
    <property type="expression patterns" value="Expressed in thymus and 11 other cell types or tissues"/>
</dbReference>
<dbReference type="GO" id="GO:0031410">
    <property type="term" value="C:cytoplasmic vesicle"/>
    <property type="evidence" value="ECO:0007669"/>
    <property type="project" value="TreeGrafter"/>
</dbReference>
<feature type="chain" id="PRO_5014439575" evidence="2">
    <location>
        <begin position="21"/>
        <end position="89"/>
    </location>
</feature>
<keyword evidence="4" id="KW-1185">Reference proteome</keyword>
<sequence>MLVHCVGLLLTGLLLRLTLGAGALLSTEPIYQPPSAWVPAGGLRGPALLGTLLTLGWSRPFTVLGTALLGSAVFVAYGLALGNRLGQRL</sequence>
<evidence type="ECO:0000256" key="1">
    <source>
        <dbReference type="SAM" id="Phobius"/>
    </source>
</evidence>
<keyword evidence="1" id="KW-1133">Transmembrane helix</keyword>
<keyword evidence="1" id="KW-0472">Membrane</keyword>
<feature type="transmembrane region" description="Helical" evidence="1">
    <location>
        <begin position="61"/>
        <end position="81"/>
    </location>
</feature>
<evidence type="ECO:0000313" key="4">
    <source>
        <dbReference type="Proteomes" id="UP000233060"/>
    </source>
</evidence>
<dbReference type="GO" id="GO:0090263">
    <property type="term" value="P:positive regulation of canonical Wnt signaling pathway"/>
    <property type="evidence" value="ECO:0007669"/>
    <property type="project" value="TreeGrafter"/>
</dbReference>
<accession>A0A2K5MUK6</accession>
<keyword evidence="2" id="KW-0732">Signal</keyword>
<protein>
    <submittedName>
        <fullName evidence="3">Uncharacterized protein</fullName>
    </submittedName>
</protein>
<dbReference type="Ensembl" id="ENSCATT00000053131.1">
    <property type="protein sequence ID" value="ENSCATP00000028876.1"/>
    <property type="gene ID" value="ENSCATG00000037704.1"/>
</dbReference>
<dbReference type="PANTHER" id="PTHR31247:SF8">
    <property type="entry name" value="TRANSMEMBRANE PROTEIN 198B"/>
    <property type="match status" value="1"/>
</dbReference>
<proteinExistence type="predicted"/>
<dbReference type="InterPro" id="IPR040236">
    <property type="entry name" value="TMEM198"/>
</dbReference>
<evidence type="ECO:0000256" key="2">
    <source>
        <dbReference type="SAM" id="SignalP"/>
    </source>
</evidence>
<reference evidence="3" key="2">
    <citation type="submission" date="2025-09" db="UniProtKB">
        <authorList>
            <consortium name="Ensembl"/>
        </authorList>
    </citation>
    <scope>IDENTIFICATION</scope>
</reference>
<dbReference type="PANTHER" id="PTHR31247">
    <property type="entry name" value="TRANSMEMBRANE PROTEIN 198 FAMILY MEMBER"/>
    <property type="match status" value="1"/>
</dbReference>
<name>A0A2K5MUK6_CERAT</name>
<dbReference type="AlphaFoldDB" id="A0A2K5MUK6"/>
<organism evidence="3 4">
    <name type="scientific">Cercocebus atys</name>
    <name type="common">Sooty mangabey</name>
    <name type="synonym">Cercocebus torquatus atys</name>
    <dbReference type="NCBI Taxonomy" id="9531"/>
    <lineage>
        <taxon>Eukaryota</taxon>
        <taxon>Metazoa</taxon>
        <taxon>Chordata</taxon>
        <taxon>Craniata</taxon>
        <taxon>Vertebrata</taxon>
        <taxon>Euteleostomi</taxon>
        <taxon>Mammalia</taxon>
        <taxon>Eutheria</taxon>
        <taxon>Euarchontoglires</taxon>
        <taxon>Primates</taxon>
        <taxon>Haplorrhini</taxon>
        <taxon>Catarrhini</taxon>
        <taxon>Cercopithecidae</taxon>
        <taxon>Cercopithecinae</taxon>
        <taxon>Cercocebus</taxon>
    </lineage>
</organism>
<evidence type="ECO:0000313" key="3">
    <source>
        <dbReference type="Ensembl" id="ENSCATP00000028876.1"/>
    </source>
</evidence>
<reference evidence="3" key="1">
    <citation type="submission" date="2025-08" db="UniProtKB">
        <authorList>
            <consortium name="Ensembl"/>
        </authorList>
    </citation>
    <scope>IDENTIFICATION</scope>
</reference>
<dbReference type="GO" id="GO:0005886">
    <property type="term" value="C:plasma membrane"/>
    <property type="evidence" value="ECO:0007669"/>
    <property type="project" value="TreeGrafter"/>
</dbReference>
<feature type="signal peptide" evidence="2">
    <location>
        <begin position="1"/>
        <end position="20"/>
    </location>
</feature>
<dbReference type="Proteomes" id="UP000233060">
    <property type="component" value="Unassembled WGS sequence"/>
</dbReference>
<dbReference type="OMA" id="CACLPSQ"/>
<dbReference type="GeneTree" id="ENSGT00910000146124"/>